<comment type="caution">
    <text evidence="3">The sequence shown here is derived from an EMBL/GenBank/DDBJ whole genome shotgun (WGS) entry which is preliminary data.</text>
</comment>
<reference evidence="3" key="1">
    <citation type="journal article" date="2014" name="Front. Microbiol.">
        <title>High frequency of phylogenetically diverse reductive dehalogenase-homologous genes in deep subseafloor sedimentary metagenomes.</title>
        <authorList>
            <person name="Kawai M."/>
            <person name="Futagami T."/>
            <person name="Toyoda A."/>
            <person name="Takaki Y."/>
            <person name="Nishi S."/>
            <person name="Hori S."/>
            <person name="Arai W."/>
            <person name="Tsubouchi T."/>
            <person name="Morono Y."/>
            <person name="Uchiyama I."/>
            <person name="Ito T."/>
            <person name="Fujiyama A."/>
            <person name="Inagaki F."/>
            <person name="Takami H."/>
        </authorList>
    </citation>
    <scope>NUCLEOTIDE SEQUENCE</scope>
    <source>
        <strain evidence="3">Expedition CK06-06</strain>
    </source>
</reference>
<evidence type="ECO:0000313" key="3">
    <source>
        <dbReference type="EMBL" id="GAG98745.1"/>
    </source>
</evidence>
<protein>
    <recommendedName>
        <fullName evidence="2">FAD/NAD(P)-binding domain-containing protein</fullName>
    </recommendedName>
</protein>
<keyword evidence="1" id="KW-0560">Oxidoreductase</keyword>
<feature type="non-terminal residue" evidence="3">
    <location>
        <position position="177"/>
    </location>
</feature>
<dbReference type="PANTHER" id="PTHR42949:SF3">
    <property type="entry name" value="ANAEROBIC GLYCEROL-3-PHOSPHATE DEHYDROGENASE SUBUNIT B"/>
    <property type="match status" value="1"/>
</dbReference>
<dbReference type="EMBL" id="BART01026592">
    <property type="protein sequence ID" value="GAG98745.1"/>
    <property type="molecule type" value="Genomic_DNA"/>
</dbReference>
<evidence type="ECO:0000259" key="2">
    <source>
        <dbReference type="Pfam" id="PF07992"/>
    </source>
</evidence>
<dbReference type="InterPro" id="IPR036188">
    <property type="entry name" value="FAD/NAD-bd_sf"/>
</dbReference>
<gene>
    <name evidence="3" type="ORF">S01H4_47381</name>
</gene>
<proteinExistence type="predicted"/>
<dbReference type="Pfam" id="PF07992">
    <property type="entry name" value="Pyr_redox_2"/>
    <property type="match status" value="1"/>
</dbReference>
<feature type="domain" description="FAD/NAD(P)-binding" evidence="2">
    <location>
        <begin position="40"/>
        <end position="155"/>
    </location>
</feature>
<sequence length="177" mass="19073">MQKQADATIKAKDLIRMGVAKAALLEPQEAIISEVQIRALVIGGGLAGMTAALALASREYEVVLVEKEEILGGVLTKLNRLAPTLTDAHSFVDQKIQAINQHPQITVFTKACVTEAQGFIGKYEVHIETESGLKNIDIGVIIVATGGRILVPEGLYNYDGQRVITQLELEALLKEGL</sequence>
<accession>X1BUL3</accession>
<dbReference type="AlphaFoldDB" id="X1BUL3"/>
<dbReference type="InterPro" id="IPR023753">
    <property type="entry name" value="FAD/NAD-binding_dom"/>
</dbReference>
<dbReference type="SUPFAM" id="SSF51971">
    <property type="entry name" value="Nucleotide-binding domain"/>
    <property type="match status" value="1"/>
</dbReference>
<organism evidence="3">
    <name type="scientific">marine sediment metagenome</name>
    <dbReference type="NCBI Taxonomy" id="412755"/>
    <lineage>
        <taxon>unclassified sequences</taxon>
        <taxon>metagenomes</taxon>
        <taxon>ecological metagenomes</taxon>
    </lineage>
</organism>
<dbReference type="Gene3D" id="3.50.50.60">
    <property type="entry name" value="FAD/NAD(P)-binding domain"/>
    <property type="match status" value="1"/>
</dbReference>
<dbReference type="GO" id="GO:0016491">
    <property type="term" value="F:oxidoreductase activity"/>
    <property type="evidence" value="ECO:0007669"/>
    <property type="project" value="UniProtKB-KW"/>
</dbReference>
<name>X1BUL3_9ZZZZ</name>
<dbReference type="InterPro" id="IPR051691">
    <property type="entry name" value="Metab_Enz_Cyan_OpOx_G3PDH"/>
</dbReference>
<evidence type="ECO:0000256" key="1">
    <source>
        <dbReference type="ARBA" id="ARBA00023002"/>
    </source>
</evidence>
<dbReference type="PANTHER" id="PTHR42949">
    <property type="entry name" value="ANAEROBIC GLYCEROL-3-PHOSPHATE DEHYDROGENASE SUBUNIT B"/>
    <property type="match status" value="1"/>
</dbReference>